<dbReference type="RefSeq" id="WP_090980553.1">
    <property type="nucleotide sequence ID" value="NZ_FOJM01000002.1"/>
</dbReference>
<organism evidence="1 2">
    <name type="scientific">Pedobacter suwonensis</name>
    <dbReference type="NCBI Taxonomy" id="332999"/>
    <lineage>
        <taxon>Bacteria</taxon>
        <taxon>Pseudomonadati</taxon>
        <taxon>Bacteroidota</taxon>
        <taxon>Sphingobacteriia</taxon>
        <taxon>Sphingobacteriales</taxon>
        <taxon>Sphingobacteriaceae</taxon>
        <taxon>Pedobacter</taxon>
    </lineage>
</organism>
<dbReference type="AlphaFoldDB" id="A0A1I0SP92"/>
<evidence type="ECO:0000313" key="1">
    <source>
        <dbReference type="EMBL" id="SFA41328.1"/>
    </source>
</evidence>
<sequence length="282" mass="33319">MNILNLYENITTEKKAHLANELGLNPADLEFLNFDIRKVQDQDGYVLYKFILLGDNPNEIVEKIIELVDKEVEIPDYIFEDDEEDWYDYDYVSGKDPNQNLEIFLNELENLSRLNKMPVSDYQMLSILKRQIYIGIIGSMETYLCDTFIGLVLGDRTYLERFIATTPEFTRRKFELREIFSTYREIEKTAQDVMLDVIYHDLAKVRLMYIQTFEMDFPTIKEVFKCIKVRHDLVHRNGKTKDRQIIKLNERIIDDTLKTIQNFIVDIAGRIADLGDLNDIPF</sequence>
<accession>A0A1I0SP92</accession>
<dbReference type="OrthoDB" id="1340280at2"/>
<evidence type="ECO:0008006" key="3">
    <source>
        <dbReference type="Google" id="ProtNLM"/>
    </source>
</evidence>
<dbReference type="STRING" id="332999.SAMN04488511_102300"/>
<evidence type="ECO:0000313" key="2">
    <source>
        <dbReference type="Proteomes" id="UP000198836"/>
    </source>
</evidence>
<protein>
    <recommendedName>
        <fullName evidence="3">RiboL-PSP-HEPN domain-containing protein</fullName>
    </recommendedName>
</protein>
<keyword evidence="2" id="KW-1185">Reference proteome</keyword>
<gene>
    <name evidence="1" type="ORF">SAMN04488511_102300</name>
</gene>
<reference evidence="2" key="1">
    <citation type="submission" date="2016-10" db="EMBL/GenBank/DDBJ databases">
        <authorList>
            <person name="Varghese N."/>
            <person name="Submissions S."/>
        </authorList>
    </citation>
    <scope>NUCLEOTIDE SEQUENCE [LARGE SCALE GENOMIC DNA]</scope>
    <source>
        <strain evidence="2">DSM 18130</strain>
    </source>
</reference>
<name>A0A1I0SP92_9SPHI</name>
<dbReference type="EMBL" id="FOJM01000002">
    <property type="protein sequence ID" value="SFA41328.1"/>
    <property type="molecule type" value="Genomic_DNA"/>
</dbReference>
<dbReference type="Proteomes" id="UP000198836">
    <property type="component" value="Unassembled WGS sequence"/>
</dbReference>
<proteinExistence type="predicted"/>